<evidence type="ECO:0000256" key="4">
    <source>
        <dbReference type="ARBA" id="ARBA00023163"/>
    </source>
</evidence>
<dbReference type="CDD" id="cd06171">
    <property type="entry name" value="Sigma70_r4"/>
    <property type="match status" value="1"/>
</dbReference>
<keyword evidence="4" id="KW-0804">Transcription</keyword>
<dbReference type="GO" id="GO:0016987">
    <property type="term" value="F:sigma factor activity"/>
    <property type="evidence" value="ECO:0007669"/>
    <property type="project" value="UniProtKB-KW"/>
</dbReference>
<dbReference type="PANTHER" id="PTHR43133:SF51">
    <property type="entry name" value="RNA POLYMERASE SIGMA FACTOR"/>
    <property type="match status" value="1"/>
</dbReference>
<dbReference type="RefSeq" id="WP_229724977.1">
    <property type="nucleotide sequence ID" value="NZ_BMGR01000003.1"/>
</dbReference>
<reference evidence="7" key="2">
    <citation type="submission" date="2020-09" db="EMBL/GenBank/DDBJ databases">
        <authorList>
            <person name="Sun Q."/>
            <person name="Zhou Y."/>
        </authorList>
    </citation>
    <scope>NUCLEOTIDE SEQUENCE</scope>
    <source>
        <strain evidence="7">CGMCC 1.12987</strain>
    </source>
</reference>
<dbReference type="InterPro" id="IPR007627">
    <property type="entry name" value="RNA_pol_sigma70_r2"/>
</dbReference>
<name>A0A917CV90_9BACL</name>
<keyword evidence="3" id="KW-0731">Sigma factor</keyword>
<reference evidence="7" key="1">
    <citation type="journal article" date="2014" name="Int. J. Syst. Evol. Microbiol.">
        <title>Complete genome sequence of Corynebacterium casei LMG S-19264T (=DSM 44701T), isolated from a smear-ripened cheese.</title>
        <authorList>
            <consortium name="US DOE Joint Genome Institute (JGI-PGF)"/>
            <person name="Walter F."/>
            <person name="Albersmeier A."/>
            <person name="Kalinowski J."/>
            <person name="Ruckert C."/>
        </authorList>
    </citation>
    <scope>NUCLEOTIDE SEQUENCE</scope>
    <source>
        <strain evidence="7">CGMCC 1.12987</strain>
    </source>
</reference>
<dbReference type="Gene3D" id="1.10.1740.10">
    <property type="match status" value="1"/>
</dbReference>
<dbReference type="SUPFAM" id="SSF88659">
    <property type="entry name" value="Sigma3 and sigma4 domains of RNA polymerase sigma factors"/>
    <property type="match status" value="1"/>
</dbReference>
<dbReference type="InterPro" id="IPR013325">
    <property type="entry name" value="RNA_pol_sigma_r2"/>
</dbReference>
<dbReference type="Proteomes" id="UP000644756">
    <property type="component" value="Unassembled WGS sequence"/>
</dbReference>
<evidence type="ECO:0000259" key="6">
    <source>
        <dbReference type="Pfam" id="PF08281"/>
    </source>
</evidence>
<evidence type="ECO:0000313" key="8">
    <source>
        <dbReference type="Proteomes" id="UP000644756"/>
    </source>
</evidence>
<proteinExistence type="inferred from homology"/>
<evidence type="ECO:0000313" key="7">
    <source>
        <dbReference type="EMBL" id="GGF97107.1"/>
    </source>
</evidence>
<gene>
    <name evidence="7" type="ORF">GCM10010916_12970</name>
</gene>
<dbReference type="InterPro" id="IPR014284">
    <property type="entry name" value="RNA_pol_sigma-70_dom"/>
</dbReference>
<sequence length="175" mass="20352">MTSWMSDRNEQDGTKLEQHEALLRDLYNQMIRVAYARVKNKSDAHDVVQEAWVKMLLKHDSLREESKLAAWAKTITANVAHNVNRHENVRTSSQWCDAQEQGTGTPSEAELMMEISELLGALDPRSRTMILYKFYYGFKDQEIADVMNIPVGTVKARIHRSKERLKQWISTPNFW</sequence>
<comment type="caution">
    <text evidence="7">The sequence shown here is derived from an EMBL/GenBank/DDBJ whole genome shotgun (WGS) entry which is preliminary data.</text>
</comment>
<dbReference type="InterPro" id="IPR039425">
    <property type="entry name" value="RNA_pol_sigma-70-like"/>
</dbReference>
<dbReference type="EMBL" id="BMGR01000003">
    <property type="protein sequence ID" value="GGF97107.1"/>
    <property type="molecule type" value="Genomic_DNA"/>
</dbReference>
<dbReference type="GO" id="GO:0006352">
    <property type="term" value="P:DNA-templated transcription initiation"/>
    <property type="evidence" value="ECO:0007669"/>
    <property type="project" value="InterPro"/>
</dbReference>
<dbReference type="Gene3D" id="1.10.10.10">
    <property type="entry name" value="Winged helix-like DNA-binding domain superfamily/Winged helix DNA-binding domain"/>
    <property type="match status" value="1"/>
</dbReference>
<feature type="domain" description="RNA polymerase sigma factor 70 region 4 type 2" evidence="6">
    <location>
        <begin position="113"/>
        <end position="165"/>
    </location>
</feature>
<comment type="similarity">
    <text evidence="1">Belongs to the sigma-70 factor family. ECF subfamily.</text>
</comment>
<dbReference type="Pfam" id="PF08281">
    <property type="entry name" value="Sigma70_r4_2"/>
    <property type="match status" value="1"/>
</dbReference>
<keyword evidence="2" id="KW-0805">Transcription regulation</keyword>
<dbReference type="NCBIfam" id="TIGR02937">
    <property type="entry name" value="sigma70-ECF"/>
    <property type="match status" value="1"/>
</dbReference>
<keyword evidence="8" id="KW-1185">Reference proteome</keyword>
<evidence type="ECO:0000256" key="2">
    <source>
        <dbReference type="ARBA" id="ARBA00023015"/>
    </source>
</evidence>
<dbReference type="InterPro" id="IPR013324">
    <property type="entry name" value="RNA_pol_sigma_r3/r4-like"/>
</dbReference>
<organism evidence="7 8">
    <name type="scientific">Paenibacillus abyssi</name>
    <dbReference type="NCBI Taxonomy" id="1340531"/>
    <lineage>
        <taxon>Bacteria</taxon>
        <taxon>Bacillati</taxon>
        <taxon>Bacillota</taxon>
        <taxon>Bacilli</taxon>
        <taxon>Bacillales</taxon>
        <taxon>Paenibacillaceae</taxon>
        <taxon>Paenibacillus</taxon>
    </lineage>
</organism>
<dbReference type="InterPro" id="IPR036388">
    <property type="entry name" value="WH-like_DNA-bd_sf"/>
</dbReference>
<dbReference type="AlphaFoldDB" id="A0A917CV90"/>
<feature type="domain" description="RNA polymerase sigma-70 region 2" evidence="5">
    <location>
        <begin position="23"/>
        <end position="82"/>
    </location>
</feature>
<dbReference type="PANTHER" id="PTHR43133">
    <property type="entry name" value="RNA POLYMERASE ECF-TYPE SIGMA FACTO"/>
    <property type="match status" value="1"/>
</dbReference>
<evidence type="ECO:0000256" key="3">
    <source>
        <dbReference type="ARBA" id="ARBA00023082"/>
    </source>
</evidence>
<evidence type="ECO:0000259" key="5">
    <source>
        <dbReference type="Pfam" id="PF04542"/>
    </source>
</evidence>
<dbReference type="InterPro" id="IPR013249">
    <property type="entry name" value="RNA_pol_sigma70_r4_t2"/>
</dbReference>
<dbReference type="Pfam" id="PF04542">
    <property type="entry name" value="Sigma70_r2"/>
    <property type="match status" value="1"/>
</dbReference>
<dbReference type="SUPFAM" id="SSF88946">
    <property type="entry name" value="Sigma2 domain of RNA polymerase sigma factors"/>
    <property type="match status" value="1"/>
</dbReference>
<accession>A0A917CV90</accession>
<evidence type="ECO:0000256" key="1">
    <source>
        <dbReference type="ARBA" id="ARBA00010641"/>
    </source>
</evidence>
<protein>
    <submittedName>
        <fullName evidence="7">Sigma-24 (FecI-like protein)</fullName>
    </submittedName>
</protein>
<dbReference type="GO" id="GO:0003677">
    <property type="term" value="F:DNA binding"/>
    <property type="evidence" value="ECO:0007669"/>
    <property type="project" value="InterPro"/>
</dbReference>